<feature type="region of interest" description="Disordered" evidence="1">
    <location>
        <begin position="1"/>
        <end position="28"/>
    </location>
</feature>
<dbReference type="RefSeq" id="WP_311161695.1">
    <property type="nucleotide sequence ID" value="NZ_JAVQLW010000002.1"/>
</dbReference>
<gene>
    <name evidence="2" type="ORF">RGQ15_16495</name>
</gene>
<organism evidence="2 3">
    <name type="scientific">Paracoccus aurantius</name>
    <dbReference type="NCBI Taxonomy" id="3073814"/>
    <lineage>
        <taxon>Bacteria</taxon>
        <taxon>Pseudomonadati</taxon>
        <taxon>Pseudomonadota</taxon>
        <taxon>Alphaproteobacteria</taxon>
        <taxon>Rhodobacterales</taxon>
        <taxon>Paracoccaceae</taxon>
        <taxon>Paracoccus</taxon>
    </lineage>
</organism>
<evidence type="ECO:0000313" key="2">
    <source>
        <dbReference type="EMBL" id="MDS9469162.1"/>
    </source>
</evidence>
<sequence>MRALDGLARPGERRTLEQIATENGMSLSELTSPIEAEIAAHRAGR</sequence>
<comment type="caution">
    <text evidence="2">The sequence shown here is derived from an EMBL/GenBank/DDBJ whole genome shotgun (WGS) entry which is preliminary data.</text>
</comment>
<keyword evidence="3" id="KW-1185">Reference proteome</keyword>
<protein>
    <submittedName>
        <fullName evidence="2">Uncharacterized protein</fullName>
    </submittedName>
</protein>
<feature type="compositionally biased region" description="Polar residues" evidence="1">
    <location>
        <begin position="18"/>
        <end position="28"/>
    </location>
</feature>
<evidence type="ECO:0000256" key="1">
    <source>
        <dbReference type="SAM" id="MobiDB-lite"/>
    </source>
</evidence>
<accession>A0ABU2HVS8</accession>
<dbReference type="EMBL" id="JAVQLW010000002">
    <property type="protein sequence ID" value="MDS9469162.1"/>
    <property type="molecule type" value="Genomic_DNA"/>
</dbReference>
<dbReference type="Proteomes" id="UP001269144">
    <property type="component" value="Unassembled WGS sequence"/>
</dbReference>
<proteinExistence type="predicted"/>
<name>A0ABU2HVS8_9RHOB</name>
<evidence type="ECO:0000313" key="3">
    <source>
        <dbReference type="Proteomes" id="UP001269144"/>
    </source>
</evidence>
<reference evidence="3" key="1">
    <citation type="submission" date="2023-07" db="EMBL/GenBank/DDBJ databases">
        <title>Paracoccus sp. MBLB3053 whole genome sequence.</title>
        <authorList>
            <person name="Hwang C.Y."/>
            <person name="Cho E.-S."/>
            <person name="Seo M.-J."/>
        </authorList>
    </citation>
    <scope>NUCLEOTIDE SEQUENCE [LARGE SCALE GENOMIC DNA]</scope>
    <source>
        <strain evidence="3">MBLB3053</strain>
    </source>
</reference>